<protein>
    <submittedName>
        <fullName evidence="1">Uncharacterized protein</fullName>
    </submittedName>
</protein>
<comment type="caution">
    <text evidence="1">The sequence shown here is derived from an EMBL/GenBank/DDBJ whole genome shotgun (WGS) entry which is preliminary data.</text>
</comment>
<dbReference type="AlphaFoldDB" id="A0A7J8NQP9"/>
<organism evidence="1 2">
    <name type="scientific">Gossypium raimondii</name>
    <name type="common">Peruvian cotton</name>
    <name type="synonym">Gossypium klotzschianum subsp. raimondii</name>
    <dbReference type="NCBI Taxonomy" id="29730"/>
    <lineage>
        <taxon>Eukaryota</taxon>
        <taxon>Viridiplantae</taxon>
        <taxon>Streptophyta</taxon>
        <taxon>Embryophyta</taxon>
        <taxon>Tracheophyta</taxon>
        <taxon>Spermatophyta</taxon>
        <taxon>Magnoliopsida</taxon>
        <taxon>eudicotyledons</taxon>
        <taxon>Gunneridae</taxon>
        <taxon>Pentapetalae</taxon>
        <taxon>rosids</taxon>
        <taxon>malvids</taxon>
        <taxon>Malvales</taxon>
        <taxon>Malvaceae</taxon>
        <taxon>Malvoideae</taxon>
        <taxon>Gossypium</taxon>
    </lineage>
</organism>
<dbReference type="Proteomes" id="UP000593578">
    <property type="component" value="Unassembled WGS sequence"/>
</dbReference>
<name>A0A7J8NQP9_GOSRA</name>
<reference evidence="1 2" key="1">
    <citation type="journal article" date="2019" name="Genome Biol. Evol.">
        <title>Insights into the evolution of the New World diploid cottons (Gossypium, subgenus Houzingenia) based on genome sequencing.</title>
        <authorList>
            <person name="Grover C.E."/>
            <person name="Arick M.A. 2nd"/>
            <person name="Thrash A."/>
            <person name="Conover J.L."/>
            <person name="Sanders W.S."/>
            <person name="Peterson D.G."/>
            <person name="Frelichowski J.E."/>
            <person name="Scheffler J.A."/>
            <person name="Scheffler B.E."/>
            <person name="Wendel J.F."/>
        </authorList>
    </citation>
    <scope>NUCLEOTIDE SEQUENCE [LARGE SCALE GENOMIC DNA]</scope>
    <source>
        <strain evidence="1">8</strain>
        <tissue evidence="1">Leaf</tissue>
    </source>
</reference>
<evidence type="ECO:0000313" key="2">
    <source>
        <dbReference type="Proteomes" id="UP000593578"/>
    </source>
</evidence>
<dbReference type="EMBL" id="JABEZZ010000001">
    <property type="protein sequence ID" value="MBA0579246.1"/>
    <property type="molecule type" value="Genomic_DNA"/>
</dbReference>
<gene>
    <name evidence="1" type="ORF">Gorai_021507</name>
</gene>
<sequence length="182" mass="20263">MKDELAGLNIEDGEEKDALSLPIDLGVQKSAYEHCLAGCFLTGSPWTFNNHLLIIHCLEKDEEPLQDLSLKAQSRGASIVNSVWLCEEGGDASNERFNSEGHPNHDTGNQFSTYGGLGRNSMEHDFEEDQIVGRPTRHNKNRMLECPLIGEYTGYLKALVYVEGGLRLAWNGDELINIHSFS</sequence>
<feature type="non-terminal residue" evidence="1">
    <location>
        <position position="1"/>
    </location>
</feature>
<proteinExistence type="predicted"/>
<accession>A0A7J8NQP9</accession>
<evidence type="ECO:0000313" key="1">
    <source>
        <dbReference type="EMBL" id="MBA0579246.1"/>
    </source>
</evidence>